<dbReference type="KEGG" id="ngv:CDO52_00650"/>
<dbReference type="EMBL" id="CP022753">
    <property type="protein sequence ID" value="ASU81488.1"/>
    <property type="molecule type" value="Genomic_DNA"/>
</dbReference>
<accession>A0A223S063</accession>
<reference evidence="1 2" key="1">
    <citation type="submission" date="2017-08" db="EMBL/GenBank/DDBJ databases">
        <title>The complete genome sequence of Nocardiopsis gilva YIM 90087.</title>
        <authorList>
            <person name="Yin M."/>
            <person name="Tang S."/>
        </authorList>
    </citation>
    <scope>NUCLEOTIDE SEQUENCE [LARGE SCALE GENOMIC DNA]</scope>
    <source>
        <strain evidence="1 2">YIM 90087</strain>
    </source>
</reference>
<dbReference type="Proteomes" id="UP000215005">
    <property type="component" value="Chromosome"/>
</dbReference>
<gene>
    <name evidence="1" type="ORF">CDO52_00650</name>
</gene>
<sequence>MAIMSTATIPTPLAARFLDVWGDAYLADDLGTRLTCHEVDVLADMLAALGDPGAAATWIGAHAVDDDEGDAHHTLKGSPQ</sequence>
<evidence type="ECO:0000313" key="2">
    <source>
        <dbReference type="Proteomes" id="UP000215005"/>
    </source>
</evidence>
<proteinExistence type="predicted"/>
<dbReference type="AlphaFoldDB" id="A0A223S063"/>
<protein>
    <submittedName>
        <fullName evidence="1">Uncharacterized protein</fullName>
    </submittedName>
</protein>
<organism evidence="1 2">
    <name type="scientific">Nocardiopsis gilva YIM 90087</name>
    <dbReference type="NCBI Taxonomy" id="1235441"/>
    <lineage>
        <taxon>Bacteria</taxon>
        <taxon>Bacillati</taxon>
        <taxon>Actinomycetota</taxon>
        <taxon>Actinomycetes</taxon>
        <taxon>Streptosporangiales</taxon>
        <taxon>Nocardiopsidaceae</taxon>
        <taxon>Nocardiopsis</taxon>
    </lineage>
</organism>
<name>A0A223S063_9ACTN</name>
<evidence type="ECO:0000313" key="1">
    <source>
        <dbReference type="EMBL" id="ASU81488.1"/>
    </source>
</evidence>
<keyword evidence="2" id="KW-1185">Reference proteome</keyword>